<protein>
    <submittedName>
        <fullName evidence="5">Thiotemplate mechanism natural product synthetase</fullName>
    </submittedName>
</protein>
<dbReference type="Pfam" id="PF00550">
    <property type="entry name" value="PP-binding"/>
    <property type="match status" value="1"/>
</dbReference>
<dbReference type="SUPFAM" id="SSF47336">
    <property type="entry name" value="ACP-like"/>
    <property type="match status" value="1"/>
</dbReference>
<dbReference type="EMBL" id="CM000833">
    <property type="protein sequence ID" value="EET02918.1"/>
    <property type="molecule type" value="Genomic_DNA"/>
</dbReference>
<dbReference type="Proteomes" id="UP000001812">
    <property type="component" value="Chromosome II"/>
</dbReference>
<name>A0A0E1VQ48_BURPE</name>
<reference evidence="5" key="1">
    <citation type="submission" date="2009-05" db="EMBL/GenBank/DDBJ databases">
        <authorList>
            <person name="Harkins D.M."/>
            <person name="DeShazer D."/>
            <person name="Woods D.E."/>
            <person name="Brinkac L.M."/>
            <person name="Brown K.A."/>
            <person name="Hung G.C."/>
            <person name="Tuanyok A."/>
            <person name="Zhang B."/>
            <person name="Nierman W.C."/>
        </authorList>
    </citation>
    <scope>NUCLEOTIDE SEQUENCE [LARGE SCALE GENOMIC DNA]</scope>
    <source>
        <strain evidence="5">1710a</strain>
    </source>
</reference>
<dbReference type="Gene3D" id="1.10.1200.10">
    <property type="entry name" value="ACP-like"/>
    <property type="match status" value="1"/>
</dbReference>
<evidence type="ECO:0000256" key="2">
    <source>
        <dbReference type="ARBA" id="ARBA00022553"/>
    </source>
</evidence>
<dbReference type="InterPro" id="IPR036736">
    <property type="entry name" value="ACP-like_sf"/>
</dbReference>
<dbReference type="PANTHER" id="PTHR43775:SF37">
    <property type="entry name" value="SI:DKEY-61P9.11"/>
    <property type="match status" value="1"/>
</dbReference>
<dbReference type="GO" id="GO:0006633">
    <property type="term" value="P:fatty acid biosynthetic process"/>
    <property type="evidence" value="ECO:0007669"/>
    <property type="project" value="TreeGrafter"/>
</dbReference>
<evidence type="ECO:0000259" key="4">
    <source>
        <dbReference type="Pfam" id="PF00550"/>
    </source>
</evidence>
<dbReference type="InterPro" id="IPR006162">
    <property type="entry name" value="Ppantetheine_attach_site"/>
</dbReference>
<feature type="domain" description="Carrier" evidence="4">
    <location>
        <begin position="210"/>
        <end position="246"/>
    </location>
</feature>
<gene>
    <name evidence="5" type="ORF">BURPS1710A_A2938</name>
</gene>
<dbReference type="HOGENOM" id="CLU_1052430_0_0_4"/>
<dbReference type="PANTHER" id="PTHR43775">
    <property type="entry name" value="FATTY ACID SYNTHASE"/>
    <property type="match status" value="1"/>
</dbReference>
<proteinExistence type="predicted"/>
<keyword evidence="2" id="KW-0597">Phosphoprotein</keyword>
<dbReference type="InterPro" id="IPR009081">
    <property type="entry name" value="PP-bd_ACP"/>
</dbReference>
<feature type="region of interest" description="Disordered" evidence="3">
    <location>
        <begin position="146"/>
        <end position="167"/>
    </location>
</feature>
<evidence type="ECO:0000256" key="1">
    <source>
        <dbReference type="ARBA" id="ARBA00022450"/>
    </source>
</evidence>
<evidence type="ECO:0000313" key="5">
    <source>
        <dbReference type="EMBL" id="EET02918.1"/>
    </source>
</evidence>
<evidence type="ECO:0000256" key="3">
    <source>
        <dbReference type="SAM" id="MobiDB-lite"/>
    </source>
</evidence>
<dbReference type="InterPro" id="IPR050091">
    <property type="entry name" value="PKS_NRPS_Biosynth_Enz"/>
</dbReference>
<dbReference type="PROSITE" id="PS00012">
    <property type="entry name" value="PHOSPHOPANTETHEINE"/>
    <property type="match status" value="1"/>
</dbReference>
<sequence>MLSIQWGSWADVGMSARSDRAQRRAMQDGERALAPDAAFAALGALLAGMLGGAAAARQFAVCDVDWPRSPWRDAPIVEAIARGAPNAGSEAEAAKVASATNRTKRADEASGANGWIAASSTPVAMSSATPAAHVCGNACVDAAAPRAGDESDRARSPRPASEPARFAAPTVEAAAVAQAPAARATRSASAPDPVRAFLEDYVSRWDERLDLATLGLDSLDLAQMRNGFFKKFGVQIPLSTLASPTLKIGELARRMRNVAGIADE</sequence>
<dbReference type="AlphaFoldDB" id="A0A0E1VQ48"/>
<accession>A0A0E1VQ48</accession>
<dbReference type="Gene3D" id="3.40.50.720">
    <property type="entry name" value="NAD(P)-binding Rossmann-like Domain"/>
    <property type="match status" value="1"/>
</dbReference>
<keyword evidence="1" id="KW-0596">Phosphopantetheine</keyword>
<organism evidence="5">
    <name type="scientific">Burkholderia pseudomallei 1710a</name>
    <dbReference type="NCBI Taxonomy" id="320371"/>
    <lineage>
        <taxon>Bacteria</taxon>
        <taxon>Pseudomonadati</taxon>
        <taxon>Pseudomonadota</taxon>
        <taxon>Betaproteobacteria</taxon>
        <taxon>Burkholderiales</taxon>
        <taxon>Burkholderiaceae</taxon>
        <taxon>Burkholderia</taxon>
        <taxon>pseudomallei group</taxon>
    </lineage>
</organism>
<dbReference type="GO" id="GO:0004312">
    <property type="term" value="F:fatty acid synthase activity"/>
    <property type="evidence" value="ECO:0007669"/>
    <property type="project" value="TreeGrafter"/>
</dbReference>